<comment type="caution">
    <text evidence="9">The sequence shown here is derived from an EMBL/GenBank/DDBJ whole genome shotgun (WGS) entry which is preliminary data.</text>
</comment>
<dbReference type="Pfam" id="PF13640">
    <property type="entry name" value="2OG-FeII_Oxy_3"/>
    <property type="match status" value="1"/>
</dbReference>
<evidence type="ECO:0000313" key="10">
    <source>
        <dbReference type="Proteomes" id="UP000245216"/>
    </source>
</evidence>
<evidence type="ECO:0000256" key="7">
    <source>
        <dbReference type="HAMAP-Rule" id="MF_00657"/>
    </source>
</evidence>
<dbReference type="HAMAP" id="MF_00657">
    <property type="entry name" value="Hydroxyl_YbiX"/>
    <property type="match status" value="1"/>
</dbReference>
<dbReference type="InterPro" id="IPR006620">
    <property type="entry name" value="Pro_4_hyd_alph"/>
</dbReference>
<feature type="binding site" evidence="7">
    <location>
        <position position="98"/>
    </location>
    <ligand>
        <name>Fe cation</name>
        <dbReference type="ChEBI" id="CHEBI:24875"/>
    </ligand>
</feature>
<proteinExistence type="inferred from homology"/>
<feature type="binding site" evidence="7">
    <location>
        <position position="169"/>
    </location>
    <ligand>
        <name>2-oxoglutarate</name>
        <dbReference type="ChEBI" id="CHEBI:16810"/>
    </ligand>
</feature>
<dbReference type="InterPro" id="IPR023550">
    <property type="entry name" value="PKHD_hydroxylase"/>
</dbReference>
<name>A0A2U2BLH0_ALCFA</name>
<dbReference type="Gene3D" id="2.60.120.620">
    <property type="entry name" value="q2cbj1_9rhob like domain"/>
    <property type="match status" value="1"/>
</dbReference>
<dbReference type="PANTHER" id="PTHR41536">
    <property type="entry name" value="PKHD-TYPE HYDROXYLASE YBIX"/>
    <property type="match status" value="1"/>
</dbReference>
<dbReference type="PROSITE" id="PS51471">
    <property type="entry name" value="FE2OG_OXY"/>
    <property type="match status" value="1"/>
</dbReference>
<evidence type="ECO:0000259" key="8">
    <source>
        <dbReference type="PROSITE" id="PS51471"/>
    </source>
</evidence>
<dbReference type="GO" id="GO:0005506">
    <property type="term" value="F:iron ion binding"/>
    <property type="evidence" value="ECO:0007669"/>
    <property type="project" value="UniProtKB-UniRule"/>
</dbReference>
<feature type="binding site" evidence="7">
    <location>
        <position position="159"/>
    </location>
    <ligand>
        <name>Fe cation</name>
        <dbReference type="ChEBI" id="CHEBI:24875"/>
    </ligand>
</feature>
<evidence type="ECO:0000256" key="3">
    <source>
        <dbReference type="ARBA" id="ARBA00022896"/>
    </source>
</evidence>
<dbReference type="SMART" id="SM00702">
    <property type="entry name" value="P4Hc"/>
    <property type="match status" value="1"/>
</dbReference>
<sequence length="226" mass="25631">MLITIPDVLNAEQLRDCRQALEQAQWEDGRTTAGYLAQHTKRNLQLPLDAAVSRQMGEFLMHVLGQHSGFIAAALPLRMLPPRFNRYEGGGEYGNHIDNAIFTVPGTAQRLRTDVSTTLFFSDPDEYEGGELIIEDVYGAQSIKLPAGHMVVYPGTSLHRVQPVTKGTRYASFFWTQSMVRHAHQRKLLWELDQSIQQLARQNADAQELSRLTGIYHNLLREWSDV</sequence>
<protein>
    <submittedName>
        <fullName evidence="9">Fe2+-dependent dioxygenase</fullName>
    </submittedName>
</protein>
<reference evidence="9 10" key="1">
    <citation type="submission" date="2018-05" db="EMBL/GenBank/DDBJ databases">
        <title>Genome Sequence of an Efficient Indole-Degrading Bacterium, Alcaligenes sp.YBY.</title>
        <authorList>
            <person name="Yang B."/>
        </authorList>
    </citation>
    <scope>NUCLEOTIDE SEQUENCE [LARGE SCALE GENOMIC DNA]</scope>
    <source>
        <strain evidence="9 10">YBY</strain>
    </source>
</reference>
<dbReference type="GO" id="GO:0006974">
    <property type="term" value="P:DNA damage response"/>
    <property type="evidence" value="ECO:0007669"/>
    <property type="project" value="TreeGrafter"/>
</dbReference>
<keyword evidence="2 7" id="KW-0479">Metal-binding</keyword>
<dbReference type="RefSeq" id="WP_109088900.1">
    <property type="nucleotide sequence ID" value="NZ_QEXO01000002.1"/>
</dbReference>
<dbReference type="NCBIfam" id="NF003975">
    <property type="entry name" value="PRK05467.1-4"/>
    <property type="match status" value="1"/>
</dbReference>
<evidence type="ECO:0000256" key="1">
    <source>
        <dbReference type="ARBA" id="ARBA00001961"/>
    </source>
</evidence>
<evidence type="ECO:0000256" key="6">
    <source>
        <dbReference type="ARBA" id="ARBA00023004"/>
    </source>
</evidence>
<dbReference type="GO" id="GO:0031418">
    <property type="term" value="F:L-ascorbic acid binding"/>
    <property type="evidence" value="ECO:0007669"/>
    <property type="project" value="UniProtKB-KW"/>
</dbReference>
<dbReference type="AlphaFoldDB" id="A0A2U2BLH0"/>
<dbReference type="NCBIfam" id="NF003974">
    <property type="entry name" value="PRK05467.1-3"/>
    <property type="match status" value="1"/>
</dbReference>
<dbReference type="InterPro" id="IPR041097">
    <property type="entry name" value="PKHD_C"/>
</dbReference>
<evidence type="ECO:0000256" key="2">
    <source>
        <dbReference type="ARBA" id="ARBA00022723"/>
    </source>
</evidence>
<gene>
    <name evidence="9" type="ORF">DF183_09065</name>
</gene>
<keyword evidence="4 7" id="KW-0223">Dioxygenase</keyword>
<dbReference type="GO" id="GO:0006879">
    <property type="term" value="P:intracellular iron ion homeostasis"/>
    <property type="evidence" value="ECO:0007669"/>
    <property type="project" value="TreeGrafter"/>
</dbReference>
<keyword evidence="3 7" id="KW-0847">Vitamin C</keyword>
<dbReference type="Proteomes" id="UP000245216">
    <property type="component" value="Unassembled WGS sequence"/>
</dbReference>
<evidence type="ECO:0000313" key="9">
    <source>
        <dbReference type="EMBL" id="PWE14836.1"/>
    </source>
</evidence>
<comment type="cofactor">
    <cofactor evidence="1 7">
        <name>L-ascorbate</name>
        <dbReference type="ChEBI" id="CHEBI:38290"/>
    </cofactor>
</comment>
<keyword evidence="5 7" id="KW-0560">Oxidoreductase</keyword>
<dbReference type="PANTHER" id="PTHR41536:SF1">
    <property type="entry name" value="PKHD-TYPE HYDROXYLASE YBIX"/>
    <property type="match status" value="1"/>
</dbReference>
<keyword evidence="6 7" id="KW-0408">Iron</keyword>
<dbReference type="SUPFAM" id="SSF51197">
    <property type="entry name" value="Clavaminate synthase-like"/>
    <property type="match status" value="1"/>
</dbReference>
<evidence type="ECO:0000256" key="5">
    <source>
        <dbReference type="ARBA" id="ARBA00023002"/>
    </source>
</evidence>
<dbReference type="Gene3D" id="4.10.860.20">
    <property type="entry name" value="Rabenosyn, Rab binding domain"/>
    <property type="match status" value="1"/>
</dbReference>
<organism evidence="9 10">
    <name type="scientific">Alcaligenes faecalis</name>
    <dbReference type="NCBI Taxonomy" id="511"/>
    <lineage>
        <taxon>Bacteria</taxon>
        <taxon>Pseudomonadati</taxon>
        <taxon>Pseudomonadota</taxon>
        <taxon>Betaproteobacteria</taxon>
        <taxon>Burkholderiales</taxon>
        <taxon>Alcaligenaceae</taxon>
        <taxon>Alcaligenes</taxon>
    </lineage>
</organism>
<dbReference type="EMBL" id="QEXO01000002">
    <property type="protein sequence ID" value="PWE14836.1"/>
    <property type="molecule type" value="Genomic_DNA"/>
</dbReference>
<feature type="binding site" evidence="7">
    <location>
        <position position="96"/>
    </location>
    <ligand>
        <name>Fe cation</name>
        <dbReference type="ChEBI" id="CHEBI:24875"/>
    </ligand>
</feature>
<reference evidence="9 10" key="2">
    <citation type="submission" date="2018-05" db="EMBL/GenBank/DDBJ databases">
        <authorList>
            <person name="Lanie J.A."/>
            <person name="Ng W.-L."/>
            <person name="Kazmierczak K.M."/>
            <person name="Andrzejewski T.M."/>
            <person name="Davidsen T.M."/>
            <person name="Wayne K.J."/>
            <person name="Tettelin H."/>
            <person name="Glass J.I."/>
            <person name="Rusch D."/>
            <person name="Podicherti R."/>
            <person name="Tsui H.-C.T."/>
            <person name="Winkler M.E."/>
        </authorList>
    </citation>
    <scope>NUCLEOTIDE SEQUENCE [LARGE SCALE GENOMIC DNA]</scope>
    <source>
        <strain evidence="9 10">YBY</strain>
    </source>
</reference>
<evidence type="ECO:0000256" key="4">
    <source>
        <dbReference type="ARBA" id="ARBA00022964"/>
    </source>
</evidence>
<dbReference type="InterPro" id="IPR044862">
    <property type="entry name" value="Pro_4_hyd_alph_FE2OG_OXY"/>
</dbReference>
<dbReference type="GO" id="GO:0016706">
    <property type="term" value="F:2-oxoglutarate-dependent dioxygenase activity"/>
    <property type="evidence" value="ECO:0007669"/>
    <property type="project" value="UniProtKB-UniRule"/>
</dbReference>
<dbReference type="STRING" id="511.UZ73_08090"/>
<dbReference type="Pfam" id="PF18331">
    <property type="entry name" value="PKHD_C"/>
    <property type="match status" value="1"/>
</dbReference>
<accession>A0A2U2BLH0</accession>
<feature type="domain" description="Fe2OG dioxygenase" evidence="8">
    <location>
        <begin position="75"/>
        <end position="178"/>
    </location>
</feature>
<comment type="cofactor">
    <cofactor evidence="7">
        <name>Fe(2+)</name>
        <dbReference type="ChEBI" id="CHEBI:29033"/>
    </cofactor>
    <text evidence="7">Binds 1 Fe(2+) ion per subunit.</text>
</comment>
<dbReference type="InterPro" id="IPR005123">
    <property type="entry name" value="Oxoglu/Fe-dep_dioxygenase_dom"/>
</dbReference>